<dbReference type="STRING" id="43041.A0A182K4B0"/>
<dbReference type="EnsemblMetazoa" id="ACHR005595-RA">
    <property type="protein sequence ID" value="ACHR005595-PA"/>
    <property type="gene ID" value="ACHR005595"/>
</dbReference>
<dbReference type="InterPro" id="IPR008388">
    <property type="entry name" value="Ac45_acc_su"/>
</dbReference>
<name>A0A182K4B0_9DIPT</name>
<keyword evidence="3 6" id="KW-0812">Transmembrane</keyword>
<proteinExistence type="inferred from homology"/>
<feature type="transmembrane region" description="Helical" evidence="6">
    <location>
        <begin position="390"/>
        <end position="409"/>
    </location>
</feature>
<evidence type="ECO:0000313" key="8">
    <source>
        <dbReference type="EnsemblMetazoa" id="ACHR005595-PA"/>
    </source>
</evidence>
<evidence type="ECO:0000256" key="4">
    <source>
        <dbReference type="ARBA" id="ARBA00022989"/>
    </source>
</evidence>
<comment type="subcellular location">
    <subcellularLocation>
        <location evidence="1">Membrane</location>
        <topology evidence="1">Single-pass membrane protein</topology>
    </subcellularLocation>
</comment>
<dbReference type="PANTHER" id="PTHR12471:SF7">
    <property type="entry name" value="V-TYPE PROTON ATPASE SUBUNIT S1"/>
    <property type="match status" value="1"/>
</dbReference>
<dbReference type="GO" id="GO:0001671">
    <property type="term" value="F:ATPase activator activity"/>
    <property type="evidence" value="ECO:0007669"/>
    <property type="project" value="TreeGrafter"/>
</dbReference>
<evidence type="ECO:0000313" key="9">
    <source>
        <dbReference type="Proteomes" id="UP000075881"/>
    </source>
</evidence>
<evidence type="ECO:0000256" key="5">
    <source>
        <dbReference type="ARBA" id="ARBA00023136"/>
    </source>
</evidence>
<accession>A0A182K4B0</accession>
<dbReference type="AlphaFoldDB" id="A0A182K4B0"/>
<evidence type="ECO:0000256" key="3">
    <source>
        <dbReference type="ARBA" id="ARBA00022692"/>
    </source>
</evidence>
<keyword evidence="9" id="KW-1185">Reference proteome</keyword>
<dbReference type="Proteomes" id="UP000075881">
    <property type="component" value="Unassembled WGS sequence"/>
</dbReference>
<evidence type="ECO:0000256" key="6">
    <source>
        <dbReference type="SAM" id="Phobius"/>
    </source>
</evidence>
<reference evidence="9" key="1">
    <citation type="submission" date="2013-03" db="EMBL/GenBank/DDBJ databases">
        <title>The Genome Sequence of Anopheles christyi ACHKN1017.</title>
        <authorList>
            <consortium name="The Broad Institute Genomics Platform"/>
            <person name="Neafsey D.E."/>
            <person name="Besansky N."/>
            <person name="Walker B."/>
            <person name="Young S.K."/>
            <person name="Zeng Q."/>
            <person name="Gargeya S."/>
            <person name="Fitzgerald M."/>
            <person name="Haas B."/>
            <person name="Abouelleil A."/>
            <person name="Allen A.W."/>
            <person name="Alvarado L."/>
            <person name="Arachchi H.M."/>
            <person name="Berlin A.M."/>
            <person name="Chapman S.B."/>
            <person name="Gainer-Dewar J."/>
            <person name="Goldberg J."/>
            <person name="Griggs A."/>
            <person name="Gujja S."/>
            <person name="Hansen M."/>
            <person name="Howarth C."/>
            <person name="Imamovic A."/>
            <person name="Ireland A."/>
            <person name="Larimer J."/>
            <person name="McCowan C."/>
            <person name="Murphy C."/>
            <person name="Pearson M."/>
            <person name="Poon T.W."/>
            <person name="Priest M."/>
            <person name="Roberts A."/>
            <person name="Saif S."/>
            <person name="Shea T."/>
            <person name="Sisk P."/>
            <person name="Sykes S."/>
            <person name="Wortman J."/>
            <person name="Nusbaum C."/>
            <person name="Birren B."/>
        </authorList>
    </citation>
    <scope>NUCLEOTIDE SEQUENCE [LARGE SCALE GENOMIC DNA]</scope>
    <source>
        <strain evidence="9">ACHKN1017</strain>
    </source>
</reference>
<sequence>QFDHEIIWFVNSQVIEKNARREFHFVIIPVELFVFQYFQPSVQSLKMAKLGVTVALFLACAVFGSARAANVPVFVWGKPSVTYVPALSRYSSSEFGALVEAQIDEKTFTIVFAEDRLSAEDLSQCKLKTQTCFKNLQKLERKSYLPSVEEPLSVLEGSNAQSVQLQSDGTLSERIVPQAGGIVVVNLSGGDFASHDALIDAVYARLHKEYPNIVAIYTGKTPSFSYSSLVRKTRQAEQEPEPAKEVLSTDGFMMVYEKFMFGQADAEELTAAKLTQATKVENATTDAVQIRLSGAGAQVDLFFLLTQGSWEITGVWFGNQEYYLRHRVHVNQHFSYSCNQWEYYSYDLQKKIVFEEVQLQPFWPGADGAAPASDRFGDAWYCVGFTTGGILSGLFLILIFIIIGSYGIAWMMDIRTMDRFDDPKGKTITVNAAE</sequence>
<dbReference type="GO" id="GO:0033176">
    <property type="term" value="C:proton-transporting V-type ATPase complex"/>
    <property type="evidence" value="ECO:0007669"/>
    <property type="project" value="TreeGrafter"/>
</dbReference>
<dbReference type="Pfam" id="PF20520">
    <property type="entry name" value="Ac45-VOA1_TM"/>
    <property type="match status" value="1"/>
</dbReference>
<reference evidence="8" key="2">
    <citation type="submission" date="2020-05" db="UniProtKB">
        <authorList>
            <consortium name="EnsemblMetazoa"/>
        </authorList>
    </citation>
    <scope>IDENTIFICATION</scope>
    <source>
        <strain evidence="8">ACHKN1017</strain>
    </source>
</reference>
<comment type="similarity">
    <text evidence="2">Belongs to the vacuolar ATPase subunit S1 family.</text>
</comment>
<evidence type="ECO:0000259" key="7">
    <source>
        <dbReference type="Pfam" id="PF20520"/>
    </source>
</evidence>
<evidence type="ECO:0000256" key="2">
    <source>
        <dbReference type="ARBA" id="ARBA00009037"/>
    </source>
</evidence>
<dbReference type="GO" id="GO:0030641">
    <property type="term" value="P:regulation of cellular pH"/>
    <property type="evidence" value="ECO:0007669"/>
    <property type="project" value="TreeGrafter"/>
</dbReference>
<protein>
    <recommendedName>
        <fullName evidence="7">V-type proton ATPase subunit S1/VOA1 transmembrane domain-containing protein</fullName>
    </recommendedName>
</protein>
<feature type="domain" description="V-type proton ATPase subunit S1/VOA1 transmembrane" evidence="7">
    <location>
        <begin position="384"/>
        <end position="422"/>
    </location>
</feature>
<keyword evidence="5 6" id="KW-0472">Membrane</keyword>
<organism evidence="8 9">
    <name type="scientific">Anopheles christyi</name>
    <dbReference type="NCBI Taxonomy" id="43041"/>
    <lineage>
        <taxon>Eukaryota</taxon>
        <taxon>Metazoa</taxon>
        <taxon>Ecdysozoa</taxon>
        <taxon>Arthropoda</taxon>
        <taxon>Hexapoda</taxon>
        <taxon>Insecta</taxon>
        <taxon>Pterygota</taxon>
        <taxon>Neoptera</taxon>
        <taxon>Endopterygota</taxon>
        <taxon>Diptera</taxon>
        <taxon>Nematocera</taxon>
        <taxon>Culicoidea</taxon>
        <taxon>Culicidae</taxon>
        <taxon>Anophelinae</taxon>
        <taxon>Anopheles</taxon>
    </lineage>
</organism>
<dbReference type="PANTHER" id="PTHR12471">
    <property type="entry name" value="VACUOLAR ATP SYNTHASE SUBUNIT S1"/>
    <property type="match status" value="1"/>
</dbReference>
<evidence type="ECO:0000256" key="1">
    <source>
        <dbReference type="ARBA" id="ARBA00004167"/>
    </source>
</evidence>
<dbReference type="InterPro" id="IPR046756">
    <property type="entry name" value="VAS1/VOA1_TM"/>
</dbReference>
<dbReference type="VEuPathDB" id="VectorBase:ACHR005595"/>
<keyword evidence="4 6" id="KW-1133">Transmembrane helix</keyword>